<dbReference type="RefSeq" id="XP_028477650.1">
    <property type="nucleotide sequence ID" value="XM_028621198.1"/>
</dbReference>
<keyword evidence="3" id="KW-1185">Reference proteome</keyword>
<feature type="region of interest" description="Disordered" evidence="1">
    <location>
        <begin position="49"/>
        <end position="118"/>
    </location>
</feature>
<protein>
    <submittedName>
        <fullName evidence="2">Uncharacterized protein</fullName>
    </submittedName>
</protein>
<dbReference type="GeneID" id="39590254"/>
<name>A0A427XZG1_9TREE</name>
<evidence type="ECO:0000313" key="3">
    <source>
        <dbReference type="Proteomes" id="UP000279236"/>
    </source>
</evidence>
<sequence>MKKGPALAGDLCALHARDSEPVCQESGSPHKASMRVFGLKYKLPNVTITYSPLGSPPRKRAQVASNRLPAPDTPAPETAVTETPEIPSSSTPPSVRLARLRAPRPTDPAVDKDDQMDRSPPIKRLLLDMRESKQQALGLIDSLLYDMEAGMAPTVAMADLRMLTEDECPEALTILARLDVMRSGARDVV</sequence>
<evidence type="ECO:0000313" key="2">
    <source>
        <dbReference type="EMBL" id="RSH84202.1"/>
    </source>
</evidence>
<proteinExistence type="predicted"/>
<evidence type="ECO:0000256" key="1">
    <source>
        <dbReference type="SAM" id="MobiDB-lite"/>
    </source>
</evidence>
<dbReference type="EMBL" id="RSCE01000003">
    <property type="protein sequence ID" value="RSH84202.1"/>
    <property type="molecule type" value="Genomic_DNA"/>
</dbReference>
<reference evidence="2 3" key="1">
    <citation type="submission" date="2018-11" db="EMBL/GenBank/DDBJ databases">
        <title>Genome sequence of Apiotrichum porosum DSM 27194.</title>
        <authorList>
            <person name="Aliyu H."/>
            <person name="Gorte O."/>
            <person name="Ochsenreither K."/>
        </authorList>
    </citation>
    <scope>NUCLEOTIDE SEQUENCE [LARGE SCALE GENOMIC DNA]</scope>
    <source>
        <strain evidence="2 3">DSM 27194</strain>
    </source>
</reference>
<dbReference type="Proteomes" id="UP000279236">
    <property type="component" value="Unassembled WGS sequence"/>
</dbReference>
<organism evidence="2 3">
    <name type="scientific">Apiotrichum porosum</name>
    <dbReference type="NCBI Taxonomy" id="105984"/>
    <lineage>
        <taxon>Eukaryota</taxon>
        <taxon>Fungi</taxon>
        <taxon>Dikarya</taxon>
        <taxon>Basidiomycota</taxon>
        <taxon>Agaricomycotina</taxon>
        <taxon>Tremellomycetes</taxon>
        <taxon>Trichosporonales</taxon>
        <taxon>Trichosporonaceae</taxon>
        <taxon>Apiotrichum</taxon>
    </lineage>
</organism>
<accession>A0A427XZG1</accession>
<comment type="caution">
    <text evidence="2">The sequence shown here is derived from an EMBL/GenBank/DDBJ whole genome shotgun (WGS) entry which is preliminary data.</text>
</comment>
<dbReference type="AlphaFoldDB" id="A0A427XZG1"/>
<feature type="compositionally biased region" description="Low complexity" evidence="1">
    <location>
        <begin position="75"/>
        <end position="94"/>
    </location>
</feature>
<gene>
    <name evidence="2" type="ORF">EHS24_005711</name>
</gene>